<dbReference type="PANTHER" id="PTHR31672">
    <property type="entry name" value="BNACNNG10540D PROTEIN"/>
    <property type="match status" value="1"/>
</dbReference>
<evidence type="ECO:0000313" key="3">
    <source>
        <dbReference type="Proteomes" id="UP000593562"/>
    </source>
</evidence>
<dbReference type="EMBL" id="JAAARO010000010">
    <property type="protein sequence ID" value="KAF5741069.1"/>
    <property type="molecule type" value="Genomic_DNA"/>
</dbReference>
<keyword evidence="3" id="KW-1185">Reference proteome</keyword>
<dbReference type="PANTHER" id="PTHR31672:SF13">
    <property type="entry name" value="F-BOX PROTEIN CPR30-LIKE"/>
    <property type="match status" value="1"/>
</dbReference>
<reference evidence="2 3" key="1">
    <citation type="journal article" date="2020" name="Nat. Commun.">
        <title>Genome of Tripterygium wilfordii and identification of cytochrome P450 involved in triptolide biosynthesis.</title>
        <authorList>
            <person name="Tu L."/>
            <person name="Su P."/>
            <person name="Zhang Z."/>
            <person name="Gao L."/>
            <person name="Wang J."/>
            <person name="Hu T."/>
            <person name="Zhou J."/>
            <person name="Zhang Y."/>
            <person name="Zhao Y."/>
            <person name="Liu Y."/>
            <person name="Song Y."/>
            <person name="Tong Y."/>
            <person name="Lu Y."/>
            <person name="Yang J."/>
            <person name="Xu C."/>
            <person name="Jia M."/>
            <person name="Peters R.J."/>
            <person name="Huang L."/>
            <person name="Gao W."/>
        </authorList>
    </citation>
    <scope>NUCLEOTIDE SEQUENCE [LARGE SCALE GENOMIC DNA]</scope>
    <source>
        <strain evidence="3">cv. XIE 37</strain>
        <tissue evidence="2">Leaf</tissue>
    </source>
</reference>
<dbReference type="Pfam" id="PF07734">
    <property type="entry name" value="FBA_1"/>
    <property type="match status" value="1"/>
</dbReference>
<evidence type="ECO:0000313" key="2">
    <source>
        <dbReference type="EMBL" id="KAF5741069.1"/>
    </source>
</evidence>
<comment type="caution">
    <text evidence="2">The sequence shown here is derived from an EMBL/GenBank/DDBJ whole genome shotgun (WGS) entry which is preliminary data.</text>
</comment>
<dbReference type="InterPro" id="IPR006527">
    <property type="entry name" value="F-box-assoc_dom_typ1"/>
</dbReference>
<dbReference type="InterPro" id="IPR050796">
    <property type="entry name" value="SCF_F-box_component"/>
</dbReference>
<organism evidence="2 3">
    <name type="scientific">Tripterygium wilfordii</name>
    <name type="common">Thunder God vine</name>
    <dbReference type="NCBI Taxonomy" id="458696"/>
    <lineage>
        <taxon>Eukaryota</taxon>
        <taxon>Viridiplantae</taxon>
        <taxon>Streptophyta</taxon>
        <taxon>Embryophyta</taxon>
        <taxon>Tracheophyta</taxon>
        <taxon>Spermatophyta</taxon>
        <taxon>Magnoliopsida</taxon>
        <taxon>eudicotyledons</taxon>
        <taxon>Gunneridae</taxon>
        <taxon>Pentapetalae</taxon>
        <taxon>rosids</taxon>
        <taxon>fabids</taxon>
        <taxon>Celastrales</taxon>
        <taxon>Celastraceae</taxon>
        <taxon>Tripterygium</taxon>
    </lineage>
</organism>
<dbReference type="OrthoDB" id="591557at2759"/>
<gene>
    <name evidence="2" type="ORF">HS088_TW10G00064</name>
</gene>
<dbReference type="InterPro" id="IPR017451">
    <property type="entry name" value="F-box-assoc_interact_dom"/>
</dbReference>
<proteinExistence type="predicted"/>
<accession>A0A7J7D479</accession>
<dbReference type="AlphaFoldDB" id="A0A7J7D479"/>
<dbReference type="Proteomes" id="UP000593562">
    <property type="component" value="Unassembled WGS sequence"/>
</dbReference>
<evidence type="ECO:0000259" key="1">
    <source>
        <dbReference type="Pfam" id="PF07734"/>
    </source>
</evidence>
<feature type="domain" description="F-box associated beta-propeller type 1" evidence="1">
    <location>
        <begin position="31"/>
        <end position="228"/>
    </location>
</feature>
<name>A0A7J7D479_TRIWF</name>
<dbReference type="NCBIfam" id="TIGR01640">
    <property type="entry name" value="F_box_assoc_1"/>
    <property type="match status" value="1"/>
</dbReference>
<sequence>MYSASLDEGLDRPLTPLRNPLKSGKHGAQLLSCCNGLIWLGNSQHDLALWNPFTRSYKRIPAESVEKSNGLSDICHYSYGFGQESTRNDYTVVSITQFGRDIHGPPVTYEVKLYSLRSNCWRTVQGFPYLGYFVSRVGCFANDALHWLLTKYSSSGKDVKLVAFNLGKEEFQELTLPMYTESFDPSFLVVLQGCLCVLAKDSGCKLTIYAMKQYGARESWTKLCTIGNGDVPGVLECVWPLMYSKKGDKLLLVENLQDLIWL</sequence>
<dbReference type="InParanoid" id="A0A7J7D479"/>
<protein>
    <recommendedName>
        <fullName evidence="1">F-box associated beta-propeller type 1 domain-containing protein</fullName>
    </recommendedName>
</protein>